<keyword evidence="6" id="KW-0274">FAD</keyword>
<evidence type="ECO:0000313" key="12">
    <source>
        <dbReference type="EMBL" id="KAJ6412101.1"/>
    </source>
</evidence>
<keyword evidence="4" id="KW-0285">Flavoprotein</keyword>
<evidence type="ECO:0000256" key="2">
    <source>
        <dbReference type="ARBA" id="ARBA00005466"/>
    </source>
</evidence>
<evidence type="ECO:0000256" key="1">
    <source>
        <dbReference type="ARBA" id="ARBA00001974"/>
    </source>
</evidence>
<feature type="signal peptide" evidence="10">
    <location>
        <begin position="1"/>
        <end position="21"/>
    </location>
</feature>
<dbReference type="InterPro" id="IPR016167">
    <property type="entry name" value="FAD-bd_PCMH_sub1"/>
</dbReference>
<dbReference type="EC" id="1.5.99.12" evidence="3"/>
<dbReference type="InterPro" id="IPR016169">
    <property type="entry name" value="FAD-bd_PCMH_sub2"/>
</dbReference>
<accession>A0AAD6JVJ1</accession>
<dbReference type="InterPro" id="IPR050432">
    <property type="entry name" value="FAD-linked_Oxidoreductases_BP"/>
</dbReference>
<keyword evidence="13" id="KW-1185">Reference proteome</keyword>
<feature type="domain" description="FAD-binding PCMH-type" evidence="11">
    <location>
        <begin position="54"/>
        <end position="238"/>
    </location>
</feature>
<dbReference type="GO" id="GO:0009690">
    <property type="term" value="P:cytokinin metabolic process"/>
    <property type="evidence" value="ECO:0007669"/>
    <property type="project" value="InterPro"/>
</dbReference>
<organism evidence="12 13">
    <name type="scientific">Salix udensis</name>
    <dbReference type="NCBI Taxonomy" id="889485"/>
    <lineage>
        <taxon>Eukaryota</taxon>
        <taxon>Viridiplantae</taxon>
        <taxon>Streptophyta</taxon>
        <taxon>Embryophyta</taxon>
        <taxon>Tracheophyta</taxon>
        <taxon>Spermatophyta</taxon>
        <taxon>Magnoliopsida</taxon>
        <taxon>eudicotyledons</taxon>
        <taxon>Gunneridae</taxon>
        <taxon>Pentapetalae</taxon>
        <taxon>rosids</taxon>
        <taxon>fabids</taxon>
        <taxon>Malpighiales</taxon>
        <taxon>Salicaceae</taxon>
        <taxon>Saliceae</taxon>
        <taxon>Salix</taxon>
    </lineage>
</organism>
<dbReference type="Gene3D" id="3.30.465.10">
    <property type="match status" value="1"/>
</dbReference>
<feature type="chain" id="PRO_5042248722" description="cytokinin dehydrogenase" evidence="10">
    <location>
        <begin position="22"/>
        <end position="656"/>
    </location>
</feature>
<sequence>MTTKLLLTFAICRLIVTVGLTVDPSELLRLGVEGQLSVDPCDVETASLDFGLISRSEPMAVLHPGSADDIARLVQAAYLSSQGFTVSARGHGHSINGQAQTSNGVVIEMSGRSRGSRLGPGNLAKPQVAVKEMHVDVWGGELWIDVLRSTLEHGLAPKSWTDYLYLSVGGTLSNGGISGQAFNHGPQISNVYELDVVTGKGELMTCSEEQNSKLFHAVLGGLGQFGIITRARIALEPAPQRVRWIRVLYSNFSTFTRDQEHLISLHGEPSTLKFDYVEGFVIVDEGLINNWRSSFFSPRNPVKISSVGANGGVLYCLEITKNYDESTGDTIDQEVEALMKSLNFIPSTVFTTDLPYIDFLDRVHKAELKLRAKDLWEVPHPWLNLFVPKSRIADLDRGVFKGILGNNKTSGPILIYPMNKNKPARIDKSFSLLLTGTQFNDGSDRRSGRFSCQAIFSMGSPMRRWWDQRSSVVTPDEEVFYLVALLRSALDNGEETQSLEYLTDQNREILSFCDDAGINVKQYLPHYTTREEWMDHFGDKWDQFYQRKMEFDPRRILATGQRIFNPSSASAGTVSPCLGPVIVDRTVIPIPLSGAYYDELTAGSSHIQPSSLAHPPDPAMATPFLTSFQWFYSLASSIEISEASFHRSGLSESRFC</sequence>
<dbReference type="InterPro" id="IPR015345">
    <property type="entry name" value="Cytokinin_DH_FAD/cytokin-bd"/>
</dbReference>
<dbReference type="InterPro" id="IPR036318">
    <property type="entry name" value="FAD-bd_PCMH-like_sf"/>
</dbReference>
<evidence type="ECO:0000256" key="5">
    <source>
        <dbReference type="ARBA" id="ARBA00022729"/>
    </source>
</evidence>
<dbReference type="InterPro" id="IPR016164">
    <property type="entry name" value="FAD-linked_Oxase-like_C"/>
</dbReference>
<comment type="cofactor">
    <cofactor evidence="1">
        <name>FAD</name>
        <dbReference type="ChEBI" id="CHEBI:57692"/>
    </cofactor>
</comment>
<comment type="catalytic activity">
    <reaction evidence="9">
        <text>N(6)-dimethylallyladenine + A + H2O = 3-methyl-2-butenal + adenine + AH2</text>
        <dbReference type="Rhea" id="RHEA:13625"/>
        <dbReference type="ChEBI" id="CHEBI:13193"/>
        <dbReference type="ChEBI" id="CHEBI:15377"/>
        <dbReference type="ChEBI" id="CHEBI:15825"/>
        <dbReference type="ChEBI" id="CHEBI:16708"/>
        <dbReference type="ChEBI" id="CHEBI:17499"/>
        <dbReference type="ChEBI" id="CHEBI:17660"/>
        <dbReference type="EC" id="1.5.99.12"/>
    </reaction>
</comment>
<name>A0AAD6JVJ1_9ROSI</name>
<dbReference type="PROSITE" id="PS51387">
    <property type="entry name" value="FAD_PCMH"/>
    <property type="match status" value="1"/>
</dbReference>
<evidence type="ECO:0000256" key="4">
    <source>
        <dbReference type="ARBA" id="ARBA00022630"/>
    </source>
</evidence>
<dbReference type="SUPFAM" id="SSF56176">
    <property type="entry name" value="FAD-binding/transporter-associated domain-like"/>
    <property type="match status" value="1"/>
</dbReference>
<keyword evidence="7" id="KW-0560">Oxidoreductase</keyword>
<dbReference type="PROSITE" id="PS00862">
    <property type="entry name" value="OX2_COVAL_FAD"/>
    <property type="match status" value="1"/>
</dbReference>
<evidence type="ECO:0000313" key="13">
    <source>
        <dbReference type="Proteomes" id="UP001162972"/>
    </source>
</evidence>
<dbReference type="Pfam" id="PF09265">
    <property type="entry name" value="Cytokin-bind"/>
    <property type="match status" value="2"/>
</dbReference>
<dbReference type="Pfam" id="PF01565">
    <property type="entry name" value="FAD_binding_4"/>
    <property type="match status" value="1"/>
</dbReference>
<comment type="caution">
    <text evidence="12">The sequence shown here is derived from an EMBL/GenBank/DDBJ whole genome shotgun (WGS) entry which is preliminary data.</text>
</comment>
<dbReference type="GO" id="GO:0019139">
    <property type="term" value="F:cytokinin dehydrogenase activity"/>
    <property type="evidence" value="ECO:0007669"/>
    <property type="project" value="UniProtKB-EC"/>
</dbReference>
<evidence type="ECO:0000256" key="6">
    <source>
        <dbReference type="ARBA" id="ARBA00022827"/>
    </source>
</evidence>
<evidence type="ECO:0000256" key="3">
    <source>
        <dbReference type="ARBA" id="ARBA00011928"/>
    </source>
</evidence>
<reference evidence="12 13" key="1">
    <citation type="journal article" date="2023" name="Int. J. Mol. Sci.">
        <title>De Novo Assembly and Annotation of 11 Diverse Shrub Willow (Salix) Genomes Reveals Novel Gene Organization in Sex-Linked Regions.</title>
        <authorList>
            <person name="Hyden B."/>
            <person name="Feng K."/>
            <person name="Yates T.B."/>
            <person name="Jawdy S."/>
            <person name="Cereghino C."/>
            <person name="Smart L.B."/>
            <person name="Muchero W."/>
        </authorList>
    </citation>
    <scope>NUCLEOTIDE SEQUENCE [LARGE SCALE GENOMIC DNA]</scope>
    <source>
        <tissue evidence="12">Shoot tip</tissue>
    </source>
</reference>
<dbReference type="InterPro" id="IPR016170">
    <property type="entry name" value="Cytok_DH_C_sf"/>
</dbReference>
<dbReference type="InterPro" id="IPR006093">
    <property type="entry name" value="Oxy_OxRdtase_FAD_BS"/>
</dbReference>
<comment type="similarity">
    <text evidence="2">Belongs to the oxygen-dependent FAD-linked oxidoreductase family.</text>
</comment>
<dbReference type="AlphaFoldDB" id="A0AAD6JVJ1"/>
<dbReference type="InterPro" id="IPR016166">
    <property type="entry name" value="FAD-bd_PCMH"/>
</dbReference>
<dbReference type="FunFam" id="3.30.465.10:FF:000021">
    <property type="entry name" value="Cytokinin dehydrogenase 1"/>
    <property type="match status" value="1"/>
</dbReference>
<evidence type="ECO:0000259" key="11">
    <source>
        <dbReference type="PROSITE" id="PS51387"/>
    </source>
</evidence>
<dbReference type="EMBL" id="JAPFFJ010000013">
    <property type="protein sequence ID" value="KAJ6412101.1"/>
    <property type="molecule type" value="Genomic_DNA"/>
</dbReference>
<evidence type="ECO:0000256" key="10">
    <source>
        <dbReference type="SAM" id="SignalP"/>
    </source>
</evidence>
<evidence type="ECO:0000256" key="7">
    <source>
        <dbReference type="ARBA" id="ARBA00023002"/>
    </source>
</evidence>
<dbReference type="SUPFAM" id="SSF55103">
    <property type="entry name" value="FAD-linked oxidases, C-terminal domain"/>
    <property type="match status" value="2"/>
</dbReference>
<proteinExistence type="inferred from homology"/>
<dbReference type="Proteomes" id="UP001162972">
    <property type="component" value="Chromosome 5"/>
</dbReference>
<evidence type="ECO:0000256" key="8">
    <source>
        <dbReference type="ARBA" id="ARBA00023180"/>
    </source>
</evidence>
<keyword evidence="5 10" id="KW-0732">Signal</keyword>
<gene>
    <name evidence="12" type="ORF">OIU84_005209</name>
</gene>
<dbReference type="Gene3D" id="3.40.462.10">
    <property type="entry name" value="FAD-linked oxidases, C-terminal domain"/>
    <property type="match status" value="1"/>
</dbReference>
<protein>
    <recommendedName>
        <fullName evidence="3">cytokinin dehydrogenase</fullName>
        <ecNumber evidence="3">1.5.99.12</ecNumber>
    </recommendedName>
</protein>
<dbReference type="Gene3D" id="3.30.43.10">
    <property type="entry name" value="Uridine Diphospho-n-acetylenolpyruvylglucosamine Reductase, domain 2"/>
    <property type="match status" value="2"/>
</dbReference>
<dbReference type="PANTHER" id="PTHR13878:SF102">
    <property type="entry name" value="CYTOKININ DEHYDROGENASE 5"/>
    <property type="match status" value="1"/>
</dbReference>
<keyword evidence="8" id="KW-0325">Glycoprotein</keyword>
<dbReference type="GO" id="GO:0071949">
    <property type="term" value="F:FAD binding"/>
    <property type="evidence" value="ECO:0007669"/>
    <property type="project" value="InterPro"/>
</dbReference>
<dbReference type="PANTHER" id="PTHR13878">
    <property type="entry name" value="GULONOLACTONE OXIDASE"/>
    <property type="match status" value="1"/>
</dbReference>
<evidence type="ECO:0000256" key="9">
    <source>
        <dbReference type="ARBA" id="ARBA00048224"/>
    </source>
</evidence>
<dbReference type="InterPro" id="IPR006094">
    <property type="entry name" value="Oxid_FAD_bind_N"/>
</dbReference>